<dbReference type="Proteomes" id="UP000499080">
    <property type="component" value="Unassembled WGS sequence"/>
</dbReference>
<evidence type="ECO:0000313" key="3">
    <source>
        <dbReference type="EMBL" id="GBN97313.1"/>
    </source>
</evidence>
<keyword evidence="4" id="KW-1185">Reference proteome</keyword>
<sequence>MAELKRRPRNGSDHHGSNTEIYRESSNIEKQDTFRGRTELSKEGLSSPNKAGVFEAHSPSVAISEIIQTEETSSKLISFSNETLFSEETAAPSASEGNGDNRSGNKKEFLIALLDEMDFSSETANELPKEAILETASDEKAISSELLVSTEFLD</sequence>
<evidence type="ECO:0000313" key="2">
    <source>
        <dbReference type="EMBL" id="GBN96934.1"/>
    </source>
</evidence>
<dbReference type="EMBL" id="BGPR01026880">
    <property type="protein sequence ID" value="GBN96934.1"/>
    <property type="molecule type" value="Genomic_DNA"/>
</dbReference>
<accession>A0A4Y2TBZ7</accession>
<gene>
    <name evidence="3" type="ORF">AVEN_144396_1</name>
    <name evidence="2" type="ORF">AVEN_273965_1</name>
</gene>
<evidence type="ECO:0000313" key="4">
    <source>
        <dbReference type="Proteomes" id="UP000499080"/>
    </source>
</evidence>
<proteinExistence type="predicted"/>
<protein>
    <submittedName>
        <fullName evidence="3">Uncharacterized protein</fullName>
    </submittedName>
</protein>
<name>A0A4Y2TBZ7_ARAVE</name>
<reference evidence="3 4" key="1">
    <citation type="journal article" date="2019" name="Sci. Rep.">
        <title>Orb-weaving spider Araneus ventricosus genome elucidates the spidroin gene catalogue.</title>
        <authorList>
            <person name="Kono N."/>
            <person name="Nakamura H."/>
            <person name="Ohtoshi R."/>
            <person name="Moran D.A.P."/>
            <person name="Shinohara A."/>
            <person name="Yoshida Y."/>
            <person name="Fujiwara M."/>
            <person name="Mori M."/>
            <person name="Tomita M."/>
            <person name="Arakawa K."/>
        </authorList>
    </citation>
    <scope>NUCLEOTIDE SEQUENCE [LARGE SCALE GENOMIC DNA]</scope>
</reference>
<evidence type="ECO:0000256" key="1">
    <source>
        <dbReference type="SAM" id="MobiDB-lite"/>
    </source>
</evidence>
<dbReference type="EMBL" id="BGPR01027098">
    <property type="protein sequence ID" value="GBN97313.1"/>
    <property type="molecule type" value="Genomic_DNA"/>
</dbReference>
<comment type="caution">
    <text evidence="3">The sequence shown here is derived from an EMBL/GenBank/DDBJ whole genome shotgun (WGS) entry which is preliminary data.</text>
</comment>
<feature type="compositionally biased region" description="Basic and acidic residues" evidence="1">
    <location>
        <begin position="10"/>
        <end position="42"/>
    </location>
</feature>
<organism evidence="3 4">
    <name type="scientific">Araneus ventricosus</name>
    <name type="common">Orbweaver spider</name>
    <name type="synonym">Epeira ventricosa</name>
    <dbReference type="NCBI Taxonomy" id="182803"/>
    <lineage>
        <taxon>Eukaryota</taxon>
        <taxon>Metazoa</taxon>
        <taxon>Ecdysozoa</taxon>
        <taxon>Arthropoda</taxon>
        <taxon>Chelicerata</taxon>
        <taxon>Arachnida</taxon>
        <taxon>Araneae</taxon>
        <taxon>Araneomorphae</taxon>
        <taxon>Entelegynae</taxon>
        <taxon>Araneoidea</taxon>
        <taxon>Araneidae</taxon>
        <taxon>Araneus</taxon>
    </lineage>
</organism>
<dbReference type="AlphaFoldDB" id="A0A4Y2TBZ7"/>
<feature type="region of interest" description="Disordered" evidence="1">
    <location>
        <begin position="1"/>
        <end position="54"/>
    </location>
</feature>